<dbReference type="EMBL" id="RQYT01000026">
    <property type="protein sequence ID" value="RRD48943.1"/>
    <property type="molecule type" value="Genomic_DNA"/>
</dbReference>
<evidence type="ECO:0000256" key="1">
    <source>
        <dbReference type="SAM" id="Phobius"/>
    </source>
</evidence>
<feature type="transmembrane region" description="Helical" evidence="1">
    <location>
        <begin position="34"/>
        <end position="55"/>
    </location>
</feature>
<name>A0A3P1WX54_9ACTN</name>
<sequence>MGSIGVLFIILGFGSLILEQFNMEFKLLSWADDFQPWLGIGLGVVGVVLVLFGIMSKKNQENPPQH</sequence>
<dbReference type="RefSeq" id="WP_125228438.1">
    <property type="nucleotide sequence ID" value="NZ_RQYT01000026.1"/>
</dbReference>
<dbReference type="AlphaFoldDB" id="A0A3P1WX54"/>
<comment type="caution">
    <text evidence="2">The sequence shown here is derived from an EMBL/GenBank/DDBJ whole genome shotgun (WGS) entry which is preliminary data.</text>
</comment>
<gene>
    <name evidence="2" type="ORF">EII35_10570</name>
</gene>
<reference evidence="2 3" key="1">
    <citation type="submission" date="2018-11" db="EMBL/GenBank/DDBJ databases">
        <title>Genomes From Bacteria Associated with the Canine Oral Cavity: a Test Case for Automated Genome-Based Taxonomic Assignment.</title>
        <authorList>
            <person name="Coil D.A."/>
            <person name="Jospin G."/>
            <person name="Darling A.E."/>
            <person name="Wallis C."/>
            <person name="Davis I.J."/>
            <person name="Harris S."/>
            <person name="Eisen J.A."/>
            <person name="Holcombe L.J."/>
            <person name="O'Flynn C."/>
        </authorList>
    </citation>
    <scope>NUCLEOTIDE SEQUENCE [LARGE SCALE GENOMIC DNA]</scope>
    <source>
        <strain evidence="2 3">OH2822_COT-296</strain>
    </source>
</reference>
<evidence type="ECO:0000313" key="2">
    <source>
        <dbReference type="EMBL" id="RRD48943.1"/>
    </source>
</evidence>
<keyword evidence="1" id="KW-1133">Transmembrane helix</keyword>
<accession>A0A3P1WX54</accession>
<keyword evidence="1" id="KW-0812">Transmembrane</keyword>
<protein>
    <submittedName>
        <fullName evidence="2">Uncharacterized protein</fullName>
    </submittedName>
</protein>
<evidence type="ECO:0000313" key="3">
    <source>
        <dbReference type="Proteomes" id="UP000280935"/>
    </source>
</evidence>
<dbReference type="Proteomes" id="UP000280935">
    <property type="component" value="Unassembled WGS sequence"/>
</dbReference>
<proteinExistence type="predicted"/>
<keyword evidence="1" id="KW-0472">Membrane</keyword>
<organism evidence="2 3">
    <name type="scientific">Arachnia propionica</name>
    <dbReference type="NCBI Taxonomy" id="1750"/>
    <lineage>
        <taxon>Bacteria</taxon>
        <taxon>Bacillati</taxon>
        <taxon>Actinomycetota</taxon>
        <taxon>Actinomycetes</taxon>
        <taxon>Propionibacteriales</taxon>
        <taxon>Propionibacteriaceae</taxon>
        <taxon>Arachnia</taxon>
    </lineage>
</organism>